<gene>
    <name evidence="1" type="ORF">SAMN05660836_00235</name>
</gene>
<dbReference type="PANTHER" id="PTHR30348:SF13">
    <property type="entry name" value="UPF0759 PROTEIN YUNF"/>
    <property type="match status" value="1"/>
</dbReference>
<organism evidence="1 2">
    <name type="scientific">Thermodesulforhabdus norvegica</name>
    <dbReference type="NCBI Taxonomy" id="39841"/>
    <lineage>
        <taxon>Bacteria</taxon>
        <taxon>Pseudomonadati</taxon>
        <taxon>Thermodesulfobacteriota</taxon>
        <taxon>Syntrophobacteria</taxon>
        <taxon>Syntrophobacterales</taxon>
        <taxon>Thermodesulforhabdaceae</taxon>
        <taxon>Thermodesulforhabdus</taxon>
    </lineage>
</organism>
<reference evidence="1 2" key="1">
    <citation type="submission" date="2016-10" db="EMBL/GenBank/DDBJ databases">
        <authorList>
            <person name="de Groot N.N."/>
        </authorList>
    </citation>
    <scope>NUCLEOTIDE SEQUENCE [LARGE SCALE GENOMIC DNA]</scope>
    <source>
        <strain evidence="1 2">DSM 9990</strain>
    </source>
</reference>
<evidence type="ECO:0000313" key="2">
    <source>
        <dbReference type="Proteomes" id="UP000199611"/>
    </source>
</evidence>
<name>A0A1I4QUQ8_9BACT</name>
<keyword evidence="2" id="KW-1185">Reference proteome</keyword>
<dbReference type="Gene3D" id="3.20.20.410">
    <property type="entry name" value="Protein of unknown function UPF0759"/>
    <property type="match status" value="1"/>
</dbReference>
<dbReference type="Pfam" id="PF01904">
    <property type="entry name" value="DUF72"/>
    <property type="match status" value="1"/>
</dbReference>
<dbReference type="AlphaFoldDB" id="A0A1I4QUQ8"/>
<dbReference type="STRING" id="39841.SAMN05660836_00235"/>
<dbReference type="PANTHER" id="PTHR30348">
    <property type="entry name" value="UNCHARACTERIZED PROTEIN YECE"/>
    <property type="match status" value="1"/>
</dbReference>
<dbReference type="Proteomes" id="UP000199611">
    <property type="component" value="Unassembled WGS sequence"/>
</dbReference>
<dbReference type="EMBL" id="FOUU01000001">
    <property type="protein sequence ID" value="SFM43812.1"/>
    <property type="molecule type" value="Genomic_DNA"/>
</dbReference>
<evidence type="ECO:0000313" key="1">
    <source>
        <dbReference type="EMBL" id="SFM43812.1"/>
    </source>
</evidence>
<dbReference type="InterPro" id="IPR002763">
    <property type="entry name" value="DUF72"/>
</dbReference>
<dbReference type="SUPFAM" id="SSF117396">
    <property type="entry name" value="TM1631-like"/>
    <property type="match status" value="1"/>
</dbReference>
<accession>A0A1I4QUQ8</accession>
<dbReference type="RefSeq" id="WP_093392827.1">
    <property type="nucleotide sequence ID" value="NZ_FOUU01000001.1"/>
</dbReference>
<dbReference type="OrthoDB" id="9780310at2"/>
<sequence length="282" mass="33162">MPERKSANILVGPAGWSYPDWKGIVYPARTSRNFDPLVFISQYFNTIEINVTFYRIPPTGTVLQWCDKVRDRSGFMFTVKAYRGFSHEPEILSRDDIKAFNALLDHLNREEVLGAVLVQFPYRFHQNFENRKHLIKIKDHLSSWPLVAEFRHRSWLNPAVLNFLSELNMGFCAVDQPEVSASLPLMPVTTSSIGYLRCHGRNRENWFGPDSDRDRRYNYRYSKKELLQIAEVARQMSIRTERLFVIFNNHFQGNEIFDAAYLSELMGISRPWPSWWCVNRDE</sequence>
<dbReference type="InterPro" id="IPR036520">
    <property type="entry name" value="UPF0759_sf"/>
</dbReference>
<protein>
    <submittedName>
        <fullName evidence="1">Uncharacterized conserved protein YecE, DUF72 family</fullName>
    </submittedName>
</protein>
<proteinExistence type="predicted"/>